<dbReference type="Pfam" id="PF09994">
    <property type="entry name" value="T6SS_Tle1-like_cat"/>
    <property type="match status" value="1"/>
</dbReference>
<reference evidence="2 3" key="1">
    <citation type="submission" date="2015-10" db="EMBL/GenBank/DDBJ databases">
        <title>Draft genomes sequences of Candida glabrata isolates 1A, 1B, 2A, 2B, 3A and 3B.</title>
        <authorList>
            <person name="Haavelsrud O.E."/>
            <person name="Gaustad P."/>
        </authorList>
    </citation>
    <scope>NUCLEOTIDE SEQUENCE [LARGE SCALE GENOMIC DNA]</scope>
    <source>
        <strain evidence="2">910700640</strain>
    </source>
</reference>
<dbReference type="EMBL" id="LLZZ01000112">
    <property type="protein sequence ID" value="KTB05796.1"/>
    <property type="molecule type" value="Genomic_DNA"/>
</dbReference>
<dbReference type="VEuPathDB" id="FungiDB:CAGL0I03168g"/>
<name>A0A0W0D0B5_CANGB</name>
<dbReference type="VEuPathDB" id="FungiDB:GVI51_I02893"/>
<dbReference type="VEuPathDB" id="FungiDB:GWK60_L02893"/>
<comment type="caution">
    <text evidence="2">The sequence shown here is derived from an EMBL/GenBank/DDBJ whole genome shotgun (WGS) entry which is preliminary data.</text>
</comment>
<evidence type="ECO:0000313" key="3">
    <source>
        <dbReference type="Proteomes" id="UP000054886"/>
    </source>
</evidence>
<sequence>MSAANYHFQDSISHDIKKGKNIILCIDGTCENFGPHPFTNVLKLYKLLENSDPSKQICYYQPGIGIAADCDPVTDFRRRFTLSSFRNMLDSMFAFNIGSHVQAAYSFLIKYYETGDRIYMFGFSRGAFIARVLAGMIEKVGLLSKGQDNLVQMAWKVYIKWEYEKQPIQPNYTTTLVQEFKKTFCRNEVIKITFQGLFDSVNSVGIFRDKLFPCTQKCQIVEHVRHCLSLDERRGKFKQFCIEPTLLLPKKTILSYRPYICPSQEHTPEFRNANHSKLSITTKGVKLNQNKIQSNTSFVNIEGTFKYEPIEALCDSAYTSIPDLIEMWFPGDHADVGGGWALDGETMESSSNISLRWMISEAIKFGVSFNPTALKNYSDQATSVGSLFADTHDYLKLHVTRHDIKLDFKKNRVDINGFDLAPLANIRAILKAGYEKKLYNAIARNDLIIKAKYGARCGRLKQFLVFVWWLLEFIPVSLKLDKPDGSSREICFPNLGRSRHVPEYALLHWSVFWKLRFSKNYRPTNLPKYVKNLLSEMEGLVFNKSNYRDNSAGDISKMPYIFNTNCNNGREAILRQSSNLSISSTLINETLHDRVSQETREMLLKWVEEKWQHIPDDLEGYL</sequence>
<dbReference type="Proteomes" id="UP000054886">
    <property type="component" value="Unassembled WGS sequence"/>
</dbReference>
<dbReference type="PANTHER" id="PTHR33840">
    <property type="match status" value="1"/>
</dbReference>
<proteinExistence type="predicted"/>
<dbReference type="AlphaFoldDB" id="A0A0W0D0B5"/>
<dbReference type="VEuPathDB" id="FungiDB:B1J91_I03168g"/>
<organism evidence="2 3">
    <name type="scientific">Candida glabrata</name>
    <name type="common">Yeast</name>
    <name type="synonym">Torulopsis glabrata</name>
    <dbReference type="NCBI Taxonomy" id="5478"/>
    <lineage>
        <taxon>Eukaryota</taxon>
        <taxon>Fungi</taxon>
        <taxon>Dikarya</taxon>
        <taxon>Ascomycota</taxon>
        <taxon>Saccharomycotina</taxon>
        <taxon>Saccharomycetes</taxon>
        <taxon>Saccharomycetales</taxon>
        <taxon>Saccharomycetaceae</taxon>
        <taxon>Nakaseomyces</taxon>
    </lineage>
</organism>
<protein>
    <recommendedName>
        <fullName evidence="1">T6SS Phospholipase effector Tle1-like catalytic domain-containing protein</fullName>
    </recommendedName>
</protein>
<evidence type="ECO:0000259" key="1">
    <source>
        <dbReference type="Pfam" id="PF09994"/>
    </source>
</evidence>
<accession>A0A0W0D0B5</accession>
<feature type="domain" description="T6SS Phospholipase effector Tle1-like catalytic" evidence="1">
    <location>
        <begin position="20"/>
        <end position="361"/>
    </location>
</feature>
<dbReference type="InterPro" id="IPR018712">
    <property type="entry name" value="Tle1-like_cat"/>
</dbReference>
<gene>
    <name evidence="2" type="ORF">AO440_002470</name>
</gene>
<dbReference type="PANTHER" id="PTHR33840:SF2">
    <property type="entry name" value="TLE1 PHOSPHOLIPASE DOMAIN-CONTAINING PROTEIN"/>
    <property type="match status" value="1"/>
</dbReference>
<evidence type="ECO:0000313" key="2">
    <source>
        <dbReference type="EMBL" id="KTB05796.1"/>
    </source>
</evidence>